<sequence>MAEEALQRLVGQFVGIAVEESFAIVVPHAFPFPFHFPVDRDAGHCVGSQAELDIPFRFQFMFVFDRERMAVGMVCARHVILLHFSMAIPSVVVHEVEIRRNIILERMASLSGVPLVFIACRPHLLFSLSAASTAGDAVDAAVMDEAVIVAEVGRDKHRVGGREIGGIPSDEVSVVGFISQFCFAKPSFEESRFDFQVEHIVFVVVLFFGAFFEVVSLIVGLDIFYRLGRYSLGEEGGIAKEFLALHQDAYGFAHPFEFSVFLVHTGQL</sequence>
<accession>J9G791</accession>
<reference evidence="2" key="1">
    <citation type="journal article" date="2012" name="PLoS ONE">
        <title>Gene sets for utilization of primary and secondary nutrition supplies in the distal gut of endangered iberian lynx.</title>
        <authorList>
            <person name="Alcaide M."/>
            <person name="Messina E."/>
            <person name="Richter M."/>
            <person name="Bargiela R."/>
            <person name="Peplies J."/>
            <person name="Huws S.A."/>
            <person name="Newbold C.J."/>
            <person name="Golyshin P.N."/>
            <person name="Simon M.A."/>
            <person name="Lopez G."/>
            <person name="Yakimov M.M."/>
            <person name="Ferrer M."/>
        </authorList>
    </citation>
    <scope>NUCLEOTIDE SEQUENCE</scope>
</reference>
<feature type="transmembrane region" description="Helical" evidence="1">
    <location>
        <begin position="200"/>
        <end position="225"/>
    </location>
</feature>
<proteinExistence type="predicted"/>
<evidence type="ECO:0000313" key="2">
    <source>
        <dbReference type="EMBL" id="EJW95359.1"/>
    </source>
</evidence>
<evidence type="ECO:0000256" key="1">
    <source>
        <dbReference type="SAM" id="Phobius"/>
    </source>
</evidence>
<keyword evidence="1" id="KW-0812">Transmembrane</keyword>
<protein>
    <submittedName>
        <fullName evidence="2">Uncharacterized protein</fullName>
    </submittedName>
</protein>
<keyword evidence="1" id="KW-0472">Membrane</keyword>
<dbReference type="EMBL" id="AMCI01005848">
    <property type="protein sequence ID" value="EJW95359.1"/>
    <property type="molecule type" value="Genomic_DNA"/>
</dbReference>
<keyword evidence="1" id="KW-1133">Transmembrane helix</keyword>
<comment type="caution">
    <text evidence="2">The sequence shown here is derived from an EMBL/GenBank/DDBJ whole genome shotgun (WGS) entry which is preliminary data.</text>
</comment>
<gene>
    <name evidence="2" type="ORF">EVA_16539</name>
</gene>
<name>J9G791_9ZZZZ</name>
<dbReference type="AlphaFoldDB" id="J9G791"/>
<organism evidence="2">
    <name type="scientific">gut metagenome</name>
    <dbReference type="NCBI Taxonomy" id="749906"/>
    <lineage>
        <taxon>unclassified sequences</taxon>
        <taxon>metagenomes</taxon>
        <taxon>organismal metagenomes</taxon>
    </lineage>
</organism>